<dbReference type="PANTHER" id="PTHR48258:SF3">
    <property type="entry name" value="FK506-BINDING PROTEIN 4-LIKE ISOFORM X1"/>
    <property type="match status" value="1"/>
</dbReference>
<reference evidence="2" key="2">
    <citation type="journal article" date="2024" name="Plant">
        <title>Genomic evolution and insights into agronomic trait innovations of Sesamum species.</title>
        <authorList>
            <person name="Miao H."/>
            <person name="Wang L."/>
            <person name="Qu L."/>
            <person name="Liu H."/>
            <person name="Sun Y."/>
            <person name="Le M."/>
            <person name="Wang Q."/>
            <person name="Wei S."/>
            <person name="Zheng Y."/>
            <person name="Lin W."/>
            <person name="Duan Y."/>
            <person name="Cao H."/>
            <person name="Xiong S."/>
            <person name="Wang X."/>
            <person name="Wei L."/>
            <person name="Li C."/>
            <person name="Ma Q."/>
            <person name="Ju M."/>
            <person name="Zhao R."/>
            <person name="Li G."/>
            <person name="Mu C."/>
            <person name="Tian Q."/>
            <person name="Mei H."/>
            <person name="Zhang T."/>
            <person name="Gao T."/>
            <person name="Zhang H."/>
        </authorList>
    </citation>
    <scope>NUCLEOTIDE SEQUENCE</scope>
    <source>
        <strain evidence="2">K16</strain>
    </source>
</reference>
<evidence type="ECO:0000259" key="1">
    <source>
        <dbReference type="Pfam" id="PF13960"/>
    </source>
</evidence>
<dbReference type="Proteomes" id="UP001289374">
    <property type="component" value="Unassembled WGS sequence"/>
</dbReference>
<dbReference type="AlphaFoldDB" id="A0AAE1WJB2"/>
<dbReference type="PANTHER" id="PTHR48258">
    <property type="entry name" value="DUF4218 DOMAIN-CONTAINING PROTEIN-RELATED"/>
    <property type="match status" value="1"/>
</dbReference>
<organism evidence="2 3">
    <name type="scientific">Sesamum angolense</name>
    <dbReference type="NCBI Taxonomy" id="2727404"/>
    <lineage>
        <taxon>Eukaryota</taxon>
        <taxon>Viridiplantae</taxon>
        <taxon>Streptophyta</taxon>
        <taxon>Embryophyta</taxon>
        <taxon>Tracheophyta</taxon>
        <taxon>Spermatophyta</taxon>
        <taxon>Magnoliopsida</taxon>
        <taxon>eudicotyledons</taxon>
        <taxon>Gunneridae</taxon>
        <taxon>Pentapetalae</taxon>
        <taxon>asterids</taxon>
        <taxon>lamiids</taxon>
        <taxon>Lamiales</taxon>
        <taxon>Pedaliaceae</taxon>
        <taxon>Sesamum</taxon>
    </lineage>
</organism>
<proteinExistence type="predicted"/>
<protein>
    <recommendedName>
        <fullName evidence="1">DUF4218 domain-containing protein</fullName>
    </recommendedName>
</protein>
<dbReference type="Pfam" id="PF13960">
    <property type="entry name" value="DUF4218"/>
    <property type="match status" value="1"/>
</dbReference>
<reference evidence="2" key="1">
    <citation type="submission" date="2020-06" db="EMBL/GenBank/DDBJ databases">
        <authorList>
            <person name="Li T."/>
            <person name="Hu X."/>
            <person name="Zhang T."/>
            <person name="Song X."/>
            <person name="Zhang H."/>
            <person name="Dai N."/>
            <person name="Sheng W."/>
            <person name="Hou X."/>
            <person name="Wei L."/>
        </authorList>
    </citation>
    <scope>NUCLEOTIDE SEQUENCE</scope>
    <source>
        <strain evidence="2">K16</strain>
        <tissue evidence="2">Leaf</tissue>
    </source>
</reference>
<feature type="domain" description="DUF4218" evidence="1">
    <location>
        <begin position="133"/>
        <end position="219"/>
    </location>
</feature>
<dbReference type="EMBL" id="JACGWL010000010">
    <property type="protein sequence ID" value="KAK4394198.1"/>
    <property type="molecule type" value="Genomic_DNA"/>
</dbReference>
<dbReference type="InterPro" id="IPR025452">
    <property type="entry name" value="DUF4218"/>
</dbReference>
<keyword evidence="3" id="KW-1185">Reference proteome</keyword>
<comment type="caution">
    <text evidence="2">The sequence shown here is derived from an EMBL/GenBank/DDBJ whole genome shotgun (WGS) entry which is preliminary data.</text>
</comment>
<accession>A0AAE1WJB2</accession>
<evidence type="ECO:0000313" key="2">
    <source>
        <dbReference type="EMBL" id="KAK4394198.1"/>
    </source>
</evidence>
<gene>
    <name evidence="2" type="ORF">Sango_1890600</name>
</gene>
<evidence type="ECO:0000313" key="3">
    <source>
        <dbReference type="Proteomes" id="UP001289374"/>
    </source>
</evidence>
<name>A0AAE1WJB2_9LAMI</name>
<sequence length="234" mass="27943">MRNPTPWVKSFDLWAFRCDIEIPFNHDRKACYFDCYRQFSLRNHPHRRNKKAFLKNHVENKVIRCNRPELELDERRLNVMPKAVYTLTNEQKMRVCEWIHGVKFPDRLLFQSICLTTLDSTSFMSWKILLPSYCATLKIFPPTFFDSIEHLIVHLSYEVPVGGAVQYRWIYPFERFLRELNKKVKNKAHAKESMVKAYIVEEISLFLRQYFESDVQSKSMPCRNDECTSSDDGI</sequence>